<dbReference type="AlphaFoldDB" id="A0A0D5LQM1"/>
<sequence>MVPTSRVDFSDLSTLYLAILKILRYDFPISEEDPSFVEIADRLVEGLMHIPSLIIVDDLDTLLPDEQKETVAALNSLALRTVGRELPPSRVLMTSRIDQGLPPTSIVKIRGLERQAFQAHLNNLCSLFGIPLFTGQGLEEVFEASSGSPLFAASIARLIKLGENRREVVQKWRGADGEEVRSFAFQRELARLSPMASRVLYAVILLGETTLKDIAEVLDLPERRVRDQVTELQAYHLISTVTHTHSDAAISVPDELGAVVDLIRDQLGLTSQTVETAVARAHEKSGSQEKQIGAGIRAIARMWADRQFGEALIVAQDLSKKFTDNGDAASILGAAYLRTRPPKHRDADRELERAVKLGSTKPELLPNTIEAKTALEDWIGLREFTRTRMSTETGRDIALSAHLKANYELIKTARLRGDQRRIADLAIEAVERISAKMRRARLEQNFFQKLTQERFDFARTYIEAVKQDNPRPGDRLKVFEAVSRLAVADVVVVSLLDMGVEALEQWWNDVEQRAFADITACKILSRMLSKLEAMEQQINAYKREATISDAIELRRRELEYRGAQLQASIG</sequence>
<gene>
    <name evidence="1" type="ORF">TM49_13800</name>
</gene>
<dbReference type="Proteomes" id="UP000032611">
    <property type="component" value="Chromosome"/>
</dbReference>
<accession>A0A0D5LQM1</accession>
<organism evidence="1 2">
    <name type="scientific">Martelella endophytica</name>
    <dbReference type="NCBI Taxonomy" id="1486262"/>
    <lineage>
        <taxon>Bacteria</taxon>
        <taxon>Pseudomonadati</taxon>
        <taxon>Pseudomonadota</taxon>
        <taxon>Alphaproteobacteria</taxon>
        <taxon>Hyphomicrobiales</taxon>
        <taxon>Aurantimonadaceae</taxon>
        <taxon>Martelella</taxon>
    </lineage>
</organism>
<dbReference type="PATRIC" id="fig|1486262.3.peg.2849"/>
<dbReference type="InterPro" id="IPR027417">
    <property type="entry name" value="P-loop_NTPase"/>
</dbReference>
<proteinExistence type="predicted"/>
<evidence type="ECO:0000313" key="1">
    <source>
        <dbReference type="EMBL" id="AJY46509.1"/>
    </source>
</evidence>
<dbReference type="HOGENOM" id="CLU_478031_0_0_5"/>
<name>A0A0D5LQM1_MAREN</name>
<protein>
    <submittedName>
        <fullName evidence="1">Uncharacterized protein</fullName>
    </submittedName>
</protein>
<dbReference type="SUPFAM" id="SSF52540">
    <property type="entry name" value="P-loop containing nucleoside triphosphate hydrolases"/>
    <property type="match status" value="1"/>
</dbReference>
<reference evidence="1 2" key="1">
    <citation type="journal article" date="2015" name="Genome Announc.">
        <title>Complete genome sequence of Martelella endophytica YC6887, which has antifungal activity associated with a halophyte.</title>
        <authorList>
            <person name="Khan A."/>
            <person name="Khan H."/>
            <person name="Chung E.J."/>
            <person name="Hossain M.T."/>
            <person name="Chung Y.R."/>
        </authorList>
    </citation>
    <scope>NUCLEOTIDE SEQUENCE [LARGE SCALE GENOMIC DNA]</scope>
    <source>
        <strain evidence="1">YC6887</strain>
    </source>
</reference>
<evidence type="ECO:0000313" key="2">
    <source>
        <dbReference type="Proteomes" id="UP000032611"/>
    </source>
</evidence>
<dbReference type="KEGG" id="mey:TM49_13800"/>
<keyword evidence="2" id="KW-1185">Reference proteome</keyword>
<dbReference type="EMBL" id="CP010803">
    <property type="protein sequence ID" value="AJY46509.1"/>
    <property type="molecule type" value="Genomic_DNA"/>
</dbReference>